<comment type="caution">
    <text evidence="2">The sequence shown here is derived from an EMBL/GenBank/DDBJ whole genome shotgun (WGS) entry which is preliminary data.</text>
</comment>
<evidence type="ECO:0000313" key="2">
    <source>
        <dbReference type="EMBL" id="MPC47832.1"/>
    </source>
</evidence>
<evidence type="ECO:0000256" key="1">
    <source>
        <dbReference type="SAM" id="MobiDB-lite"/>
    </source>
</evidence>
<sequence>MEKKREEQSGKWGRERLDGELRRAQDDTSNREYAVRELVLGASQVSLELVAAVLGRPGVVVAG</sequence>
<dbReference type="AlphaFoldDB" id="A0A5B7FMZ7"/>
<keyword evidence="3" id="KW-1185">Reference proteome</keyword>
<protein>
    <submittedName>
        <fullName evidence="2">Uncharacterized protein</fullName>
    </submittedName>
</protein>
<accession>A0A5B7FMZ7</accession>
<feature type="region of interest" description="Disordered" evidence="1">
    <location>
        <begin position="1"/>
        <end position="28"/>
    </location>
</feature>
<name>A0A5B7FMZ7_PORTR</name>
<dbReference type="Proteomes" id="UP000324222">
    <property type="component" value="Unassembled WGS sequence"/>
</dbReference>
<dbReference type="EMBL" id="VSRR010007946">
    <property type="protein sequence ID" value="MPC47832.1"/>
    <property type="molecule type" value="Genomic_DNA"/>
</dbReference>
<proteinExistence type="predicted"/>
<organism evidence="2 3">
    <name type="scientific">Portunus trituberculatus</name>
    <name type="common">Swimming crab</name>
    <name type="synonym">Neptunus trituberculatus</name>
    <dbReference type="NCBI Taxonomy" id="210409"/>
    <lineage>
        <taxon>Eukaryota</taxon>
        <taxon>Metazoa</taxon>
        <taxon>Ecdysozoa</taxon>
        <taxon>Arthropoda</taxon>
        <taxon>Crustacea</taxon>
        <taxon>Multicrustacea</taxon>
        <taxon>Malacostraca</taxon>
        <taxon>Eumalacostraca</taxon>
        <taxon>Eucarida</taxon>
        <taxon>Decapoda</taxon>
        <taxon>Pleocyemata</taxon>
        <taxon>Brachyura</taxon>
        <taxon>Eubrachyura</taxon>
        <taxon>Portunoidea</taxon>
        <taxon>Portunidae</taxon>
        <taxon>Portuninae</taxon>
        <taxon>Portunus</taxon>
    </lineage>
</organism>
<gene>
    <name evidence="2" type="ORF">E2C01_041590</name>
</gene>
<reference evidence="2 3" key="1">
    <citation type="submission" date="2019-05" db="EMBL/GenBank/DDBJ databases">
        <title>Another draft genome of Portunus trituberculatus and its Hox gene families provides insights of decapod evolution.</title>
        <authorList>
            <person name="Jeong J.-H."/>
            <person name="Song I."/>
            <person name="Kim S."/>
            <person name="Choi T."/>
            <person name="Kim D."/>
            <person name="Ryu S."/>
            <person name="Kim W."/>
        </authorList>
    </citation>
    <scope>NUCLEOTIDE SEQUENCE [LARGE SCALE GENOMIC DNA]</scope>
    <source>
        <tissue evidence="2">Muscle</tissue>
    </source>
</reference>
<evidence type="ECO:0000313" key="3">
    <source>
        <dbReference type="Proteomes" id="UP000324222"/>
    </source>
</evidence>